<evidence type="ECO:0000256" key="5">
    <source>
        <dbReference type="ARBA" id="ARBA00023136"/>
    </source>
</evidence>
<evidence type="ECO:0000256" key="2">
    <source>
        <dbReference type="ARBA" id="ARBA00022475"/>
    </source>
</evidence>
<evidence type="ECO:0000256" key="1">
    <source>
        <dbReference type="ARBA" id="ARBA00004651"/>
    </source>
</evidence>
<comment type="caution">
    <text evidence="7">The sequence shown here is derived from an EMBL/GenBank/DDBJ whole genome shotgun (WGS) entry which is preliminary data.</text>
</comment>
<feature type="transmembrane region" description="Helical" evidence="6">
    <location>
        <begin position="112"/>
        <end position="132"/>
    </location>
</feature>
<dbReference type="PANTHER" id="PTHR30250">
    <property type="entry name" value="PST FAMILY PREDICTED COLANIC ACID TRANSPORTER"/>
    <property type="match status" value="1"/>
</dbReference>
<feature type="transmembrane region" description="Helical" evidence="6">
    <location>
        <begin position="139"/>
        <end position="159"/>
    </location>
</feature>
<feature type="transmembrane region" description="Helical" evidence="6">
    <location>
        <begin position="76"/>
        <end position="100"/>
    </location>
</feature>
<keyword evidence="4 6" id="KW-1133">Transmembrane helix</keyword>
<dbReference type="GO" id="GO:0005886">
    <property type="term" value="C:plasma membrane"/>
    <property type="evidence" value="ECO:0007669"/>
    <property type="project" value="UniProtKB-SubCell"/>
</dbReference>
<dbReference type="AlphaFoldDB" id="A0A1F5Q9S8"/>
<feature type="transmembrane region" description="Helical" evidence="6">
    <location>
        <begin position="323"/>
        <end position="341"/>
    </location>
</feature>
<accession>A0A1F5Q9S8</accession>
<dbReference type="PANTHER" id="PTHR30250:SF11">
    <property type="entry name" value="O-ANTIGEN TRANSPORTER-RELATED"/>
    <property type="match status" value="1"/>
</dbReference>
<name>A0A1F5Q9S8_9BACT</name>
<feature type="transmembrane region" description="Helical" evidence="6">
    <location>
        <begin position="434"/>
        <end position="455"/>
    </location>
</feature>
<dbReference type="CDD" id="cd13128">
    <property type="entry name" value="MATE_Wzx_like"/>
    <property type="match status" value="1"/>
</dbReference>
<keyword evidence="2" id="KW-1003">Cell membrane</keyword>
<reference evidence="7 8" key="1">
    <citation type="journal article" date="2016" name="Nat. Commun.">
        <title>Thousands of microbial genomes shed light on interconnected biogeochemical processes in an aquifer system.</title>
        <authorList>
            <person name="Anantharaman K."/>
            <person name="Brown C.T."/>
            <person name="Hug L.A."/>
            <person name="Sharon I."/>
            <person name="Castelle C.J."/>
            <person name="Probst A.J."/>
            <person name="Thomas B.C."/>
            <person name="Singh A."/>
            <person name="Wilkins M.J."/>
            <person name="Karaoz U."/>
            <person name="Brodie E.L."/>
            <person name="Williams K.H."/>
            <person name="Hubbard S.S."/>
            <person name="Banfield J.F."/>
        </authorList>
    </citation>
    <scope>NUCLEOTIDE SEQUENCE [LARGE SCALE GENOMIC DNA]</scope>
</reference>
<evidence type="ECO:0000256" key="6">
    <source>
        <dbReference type="SAM" id="Phobius"/>
    </source>
</evidence>
<feature type="transmembrane region" description="Helical" evidence="6">
    <location>
        <begin position="208"/>
        <end position="227"/>
    </location>
</feature>
<sequence length="466" mass="52344">MQIVGRNIFSLGLSRITSGVILFVVQTRLASYLGPHGFGKLSVVLAFYTIFLLFVDLGISRFAIKKISEDKEAVHTYYGNFLLAQFITAIFVFALFLIIPRVMNYDTEISRAMIYAGAGLLFTAISIPAVAIMQAWQKIHIYAAVIFVESLAKAAWFAYAIWARYSIVFIMEIYLYVGIFDVIVWYFLTRRIAVPRLTFNSAVLKSMFVFGIPFAMLSGFEMLIAKIDVIIQKMFLPYAEVGLYSAAYRFLDFLTFLPAIIAISLFPHFSGSDQLDSPENVAMSERLHRYLLAVGIPLGVGATLLAGPIIMTLFGSGYEGSIMPFRVLIWSTVITLFYAVPNVVMQVRSIRKAIVILGSVTFFNIAANWALVPRYGIMASAWLTVLSYILVGVLYIAYSRKFLRFSIFGSAFWPILASVIMGAALWIFREWNLFILGPLGIVIYFTILRLAGFLNREDIKSILARS</sequence>
<comment type="subcellular location">
    <subcellularLocation>
        <location evidence="1">Cell membrane</location>
        <topology evidence="1">Multi-pass membrane protein</topology>
    </subcellularLocation>
</comment>
<feature type="transmembrane region" description="Helical" evidence="6">
    <location>
        <begin position="45"/>
        <end position="64"/>
    </location>
</feature>
<organism evidence="7 8">
    <name type="scientific">Candidatus Doudnabacteria bacterium RIFCSPLOWO2_02_FULL_48_13</name>
    <dbReference type="NCBI Taxonomy" id="1817845"/>
    <lineage>
        <taxon>Bacteria</taxon>
        <taxon>Candidatus Doudnaibacteriota</taxon>
    </lineage>
</organism>
<evidence type="ECO:0000313" key="8">
    <source>
        <dbReference type="Proteomes" id="UP000177235"/>
    </source>
</evidence>
<feature type="transmembrane region" description="Helical" evidence="6">
    <location>
        <begin position="247"/>
        <end position="269"/>
    </location>
</feature>
<evidence type="ECO:0000256" key="3">
    <source>
        <dbReference type="ARBA" id="ARBA00022692"/>
    </source>
</evidence>
<feature type="transmembrane region" description="Helical" evidence="6">
    <location>
        <begin position="290"/>
        <end position="311"/>
    </location>
</feature>
<dbReference type="InterPro" id="IPR002797">
    <property type="entry name" value="Polysacc_synth"/>
</dbReference>
<gene>
    <name evidence="7" type="ORF">A3J05_04330</name>
</gene>
<dbReference type="Pfam" id="PF01943">
    <property type="entry name" value="Polysacc_synt"/>
    <property type="match status" value="1"/>
</dbReference>
<proteinExistence type="predicted"/>
<evidence type="ECO:0000256" key="4">
    <source>
        <dbReference type="ARBA" id="ARBA00022989"/>
    </source>
</evidence>
<protein>
    <submittedName>
        <fullName evidence="7">Uncharacterized protein</fullName>
    </submittedName>
</protein>
<feature type="transmembrane region" description="Helical" evidence="6">
    <location>
        <begin position="165"/>
        <end position="188"/>
    </location>
</feature>
<feature type="transmembrane region" description="Helical" evidence="6">
    <location>
        <begin position="353"/>
        <end position="371"/>
    </location>
</feature>
<dbReference type="EMBL" id="MFFF01000027">
    <property type="protein sequence ID" value="OGE98662.1"/>
    <property type="molecule type" value="Genomic_DNA"/>
</dbReference>
<feature type="transmembrane region" description="Helical" evidence="6">
    <location>
        <begin position="377"/>
        <end position="398"/>
    </location>
</feature>
<feature type="transmembrane region" description="Helical" evidence="6">
    <location>
        <begin position="405"/>
        <end position="428"/>
    </location>
</feature>
<keyword evidence="5 6" id="KW-0472">Membrane</keyword>
<keyword evidence="3 6" id="KW-0812">Transmembrane</keyword>
<dbReference type="Proteomes" id="UP000177235">
    <property type="component" value="Unassembled WGS sequence"/>
</dbReference>
<evidence type="ECO:0000313" key="7">
    <source>
        <dbReference type="EMBL" id="OGE98662.1"/>
    </source>
</evidence>
<feature type="transmembrane region" description="Helical" evidence="6">
    <location>
        <begin position="7"/>
        <end position="25"/>
    </location>
</feature>
<dbReference type="InterPro" id="IPR050833">
    <property type="entry name" value="Poly_Biosynth_Transport"/>
</dbReference>